<dbReference type="EC" id="3.2.1.143" evidence="7"/>
<dbReference type="AlphaFoldDB" id="A0AAW1D9B6"/>
<evidence type="ECO:0000256" key="22">
    <source>
        <dbReference type="ARBA" id="ARBA00043187"/>
    </source>
</evidence>
<sequence>MTTNTVEGAITLSKFRGCLLGALMGDCLGAPFEEEGRVSLKVLQKYFDKMEDPSFKSPVKMYTDDTAMTKSVAESLIQNLAFNEKDMAKRFVTEYFKEPRRGYGGSVVEVFKKLKASKLEDVWSPARQQFSGSGSFGNGAAMRISPVALFCHNNRPLLIDIATKTSLLTHSNILGVNGAILQALAVQQSFNLDPNKPVDVTQFISNLIEEMSKLETSDDLSIDEDPTTYQTQLKEMQELLNEENVPNEEVVKVLGNDIRALYSVPTAIYSFLRAQKPLKFIETDNLFRRIIQYSISLGGDTDTIGSMAGAIAGAYLGDETINRHILSHCEAVNYVTQLATDLHSAANTASPKPTP</sequence>
<evidence type="ECO:0000256" key="18">
    <source>
        <dbReference type="ARBA" id="ARBA00042398"/>
    </source>
</evidence>
<protein>
    <recommendedName>
        <fullName evidence="17">ADP-ribosylhydrolase ARH3</fullName>
        <ecNumber evidence="7">3.2.1.143</ecNumber>
    </recommendedName>
    <alternativeName>
        <fullName evidence="18">ADP-ribose glycohydrolase ARH3</fullName>
    </alternativeName>
    <alternativeName>
        <fullName evidence="19">ADP-ribosylhydrolase 3</fullName>
    </alternativeName>
    <alternativeName>
        <fullName evidence="22">O-acetyl-ADP-ribose deacetylase ARH3</fullName>
    </alternativeName>
    <alternativeName>
        <fullName evidence="23">Poly(ADP-ribose) glycohydrolase ARH3</fullName>
    </alternativeName>
    <alternativeName>
        <fullName evidence="21">[Protein ADP-ribosylarginine] hydrolase-like protein 2</fullName>
    </alternativeName>
    <alternativeName>
        <fullName evidence="20">[Protein ADP-ribosylserine] hydrolase</fullName>
    </alternativeName>
</protein>
<feature type="binding site" evidence="25">
    <location>
        <position position="303"/>
    </location>
    <ligand>
        <name>Mg(2+)</name>
        <dbReference type="ChEBI" id="CHEBI:18420"/>
        <label>1</label>
    </ligand>
</feature>
<comment type="subcellular location">
    <subcellularLocation>
        <location evidence="2">Chromosome</location>
    </subcellularLocation>
    <subcellularLocation>
        <location evidence="4">Cytoplasm</location>
    </subcellularLocation>
    <subcellularLocation>
        <location evidence="3">Mitochondrion matrix</location>
    </subcellularLocation>
    <subcellularLocation>
        <location evidence="1">Nucleus</location>
    </subcellularLocation>
</comment>
<evidence type="ECO:0000256" key="8">
    <source>
        <dbReference type="ARBA" id="ARBA00022454"/>
    </source>
</evidence>
<evidence type="ECO:0000256" key="21">
    <source>
        <dbReference type="ARBA" id="ARBA00042850"/>
    </source>
</evidence>
<dbReference type="EMBL" id="JAPXFL010000006">
    <property type="protein sequence ID" value="KAK9505542.1"/>
    <property type="molecule type" value="Genomic_DNA"/>
</dbReference>
<feature type="binding site" evidence="25">
    <location>
        <position position="65"/>
    </location>
    <ligand>
        <name>Mg(2+)</name>
        <dbReference type="ChEBI" id="CHEBI:18420"/>
        <label>1</label>
    </ligand>
</feature>
<comment type="subunit">
    <text evidence="6">Monomer.</text>
</comment>
<dbReference type="PANTHER" id="PTHR16222:SF24">
    <property type="entry name" value="ADP-RIBOSYLHYDROLASE ARH3"/>
    <property type="match status" value="1"/>
</dbReference>
<evidence type="ECO:0000313" key="27">
    <source>
        <dbReference type="Proteomes" id="UP001461498"/>
    </source>
</evidence>
<dbReference type="PANTHER" id="PTHR16222">
    <property type="entry name" value="ADP-RIBOSYLGLYCOHYDROLASE"/>
    <property type="match status" value="1"/>
</dbReference>
<evidence type="ECO:0000256" key="19">
    <source>
        <dbReference type="ARBA" id="ARBA00042471"/>
    </source>
</evidence>
<evidence type="ECO:0000256" key="12">
    <source>
        <dbReference type="ARBA" id="ARBA00022801"/>
    </source>
</evidence>
<keyword evidence="13 25" id="KW-0460">Magnesium</keyword>
<evidence type="ECO:0000256" key="4">
    <source>
        <dbReference type="ARBA" id="ARBA00004496"/>
    </source>
</evidence>
<comment type="catalytic activity">
    <reaction evidence="24">
        <text>alpha-NAD(+) + H2O = ADP-D-ribose + nicotinamide + H(+)</text>
        <dbReference type="Rhea" id="RHEA:68792"/>
        <dbReference type="ChEBI" id="CHEBI:15377"/>
        <dbReference type="ChEBI" id="CHEBI:15378"/>
        <dbReference type="ChEBI" id="CHEBI:17154"/>
        <dbReference type="ChEBI" id="CHEBI:57967"/>
        <dbReference type="ChEBI" id="CHEBI:77017"/>
    </reaction>
</comment>
<evidence type="ECO:0000256" key="14">
    <source>
        <dbReference type="ARBA" id="ARBA00023128"/>
    </source>
</evidence>
<comment type="caution">
    <text evidence="26">The sequence shown here is derived from an EMBL/GenBank/DDBJ whole genome shotgun (WGS) entry which is preliminary data.</text>
</comment>
<dbReference type="GO" id="GO:0005634">
    <property type="term" value="C:nucleus"/>
    <property type="evidence" value="ECO:0007669"/>
    <property type="project" value="UniProtKB-SubCell"/>
</dbReference>
<dbReference type="InterPro" id="IPR005502">
    <property type="entry name" value="Ribosyl_crysJ1"/>
</dbReference>
<organism evidence="26 27">
    <name type="scientific">Rhynocoris fuscipes</name>
    <dbReference type="NCBI Taxonomy" id="488301"/>
    <lineage>
        <taxon>Eukaryota</taxon>
        <taxon>Metazoa</taxon>
        <taxon>Ecdysozoa</taxon>
        <taxon>Arthropoda</taxon>
        <taxon>Hexapoda</taxon>
        <taxon>Insecta</taxon>
        <taxon>Pterygota</taxon>
        <taxon>Neoptera</taxon>
        <taxon>Paraneoptera</taxon>
        <taxon>Hemiptera</taxon>
        <taxon>Heteroptera</taxon>
        <taxon>Panheteroptera</taxon>
        <taxon>Cimicomorpha</taxon>
        <taxon>Reduviidae</taxon>
        <taxon>Harpactorinae</taxon>
        <taxon>Harpactorini</taxon>
        <taxon>Rhynocoris</taxon>
    </lineage>
</organism>
<feature type="binding site" evidence="25">
    <location>
        <position position="63"/>
    </location>
    <ligand>
        <name>Mg(2+)</name>
        <dbReference type="ChEBI" id="CHEBI:18420"/>
        <label>1</label>
    </ligand>
</feature>
<keyword evidence="10 25" id="KW-0479">Metal-binding</keyword>
<gene>
    <name evidence="26" type="ORF">O3M35_009568</name>
</gene>
<dbReference type="FunFam" id="1.10.4080.10:FF:000001">
    <property type="entry name" value="ADP-ribose glycohydrolase ARH3"/>
    <property type="match status" value="1"/>
</dbReference>
<keyword evidence="9" id="KW-0963">Cytoplasm</keyword>
<dbReference type="GO" id="GO:0004649">
    <property type="term" value="F:poly(ADP-ribose) glycohydrolase activity"/>
    <property type="evidence" value="ECO:0007669"/>
    <property type="project" value="UniProtKB-EC"/>
</dbReference>
<dbReference type="Pfam" id="PF03747">
    <property type="entry name" value="ADP_ribosyl_GH"/>
    <property type="match status" value="1"/>
</dbReference>
<evidence type="ECO:0000256" key="2">
    <source>
        <dbReference type="ARBA" id="ARBA00004286"/>
    </source>
</evidence>
<dbReference type="GO" id="GO:0140290">
    <property type="term" value="P:peptidyl-serine ADP-deribosylation"/>
    <property type="evidence" value="ECO:0007669"/>
    <property type="project" value="UniProtKB-ARBA"/>
</dbReference>
<dbReference type="GO" id="GO:0046872">
    <property type="term" value="F:metal ion binding"/>
    <property type="evidence" value="ECO:0007669"/>
    <property type="project" value="UniProtKB-KW"/>
</dbReference>
<keyword evidence="8" id="KW-0158">Chromosome</keyword>
<dbReference type="InterPro" id="IPR050792">
    <property type="entry name" value="ADP-ribosylglycohydrolase"/>
</dbReference>
<evidence type="ECO:0000256" key="10">
    <source>
        <dbReference type="ARBA" id="ARBA00022723"/>
    </source>
</evidence>
<evidence type="ECO:0000256" key="16">
    <source>
        <dbReference type="ARBA" id="ARBA00023242"/>
    </source>
</evidence>
<feature type="binding site" evidence="25">
    <location>
        <position position="300"/>
    </location>
    <ligand>
        <name>Mg(2+)</name>
        <dbReference type="ChEBI" id="CHEBI:18420"/>
        <label>1</label>
    </ligand>
</feature>
<keyword evidence="27" id="KW-1185">Reference proteome</keyword>
<dbReference type="GO" id="GO:0005759">
    <property type="term" value="C:mitochondrial matrix"/>
    <property type="evidence" value="ECO:0007669"/>
    <property type="project" value="UniProtKB-SubCell"/>
</dbReference>
<comment type="cofactor">
    <cofactor evidence="25">
        <name>Mg(2+)</name>
        <dbReference type="ChEBI" id="CHEBI:18420"/>
    </cofactor>
    <text evidence="25">Binds 2 magnesium ions per subunit.</text>
</comment>
<evidence type="ECO:0000256" key="11">
    <source>
        <dbReference type="ARBA" id="ARBA00022763"/>
    </source>
</evidence>
<evidence type="ECO:0000256" key="5">
    <source>
        <dbReference type="ARBA" id="ARBA00010702"/>
    </source>
</evidence>
<dbReference type="GO" id="GO:0005694">
    <property type="term" value="C:chromosome"/>
    <property type="evidence" value="ECO:0007669"/>
    <property type="project" value="UniProtKB-SubCell"/>
</dbReference>
<evidence type="ECO:0000256" key="7">
    <source>
        <dbReference type="ARBA" id="ARBA00012255"/>
    </source>
</evidence>
<evidence type="ECO:0000256" key="13">
    <source>
        <dbReference type="ARBA" id="ARBA00022842"/>
    </source>
</evidence>
<reference evidence="26 27" key="1">
    <citation type="submission" date="2022-12" db="EMBL/GenBank/DDBJ databases">
        <title>Chromosome-level genome assembly of true bugs.</title>
        <authorList>
            <person name="Ma L."/>
            <person name="Li H."/>
        </authorList>
    </citation>
    <scope>NUCLEOTIDE SEQUENCE [LARGE SCALE GENOMIC DNA]</scope>
    <source>
        <strain evidence="26">Lab_2022b</strain>
    </source>
</reference>
<keyword evidence="15" id="KW-0234">DNA repair</keyword>
<evidence type="ECO:0000256" key="3">
    <source>
        <dbReference type="ARBA" id="ARBA00004305"/>
    </source>
</evidence>
<evidence type="ECO:0000313" key="26">
    <source>
        <dbReference type="EMBL" id="KAK9505542.1"/>
    </source>
</evidence>
<keyword evidence="16" id="KW-0539">Nucleus</keyword>
<evidence type="ECO:0000256" key="23">
    <source>
        <dbReference type="ARBA" id="ARBA00043193"/>
    </source>
</evidence>
<keyword evidence="11" id="KW-0227">DNA damage</keyword>
<feature type="binding site" evidence="25">
    <location>
        <position position="302"/>
    </location>
    <ligand>
        <name>Mg(2+)</name>
        <dbReference type="ChEBI" id="CHEBI:18420"/>
        <label>2</label>
    </ligand>
</feature>
<dbReference type="Gene3D" id="1.10.4080.10">
    <property type="entry name" value="ADP-ribosylation/Crystallin J1"/>
    <property type="match status" value="1"/>
</dbReference>
<dbReference type="Proteomes" id="UP001461498">
    <property type="component" value="Unassembled WGS sequence"/>
</dbReference>
<evidence type="ECO:0000256" key="6">
    <source>
        <dbReference type="ARBA" id="ARBA00011245"/>
    </source>
</evidence>
<keyword evidence="14" id="KW-0496">Mitochondrion</keyword>
<evidence type="ECO:0000256" key="1">
    <source>
        <dbReference type="ARBA" id="ARBA00004123"/>
    </source>
</evidence>
<feature type="binding site" evidence="25">
    <location>
        <position position="64"/>
    </location>
    <ligand>
        <name>Mg(2+)</name>
        <dbReference type="ChEBI" id="CHEBI:18420"/>
        <label>1</label>
    </ligand>
</feature>
<dbReference type="SUPFAM" id="SSF101478">
    <property type="entry name" value="ADP-ribosylglycohydrolase"/>
    <property type="match status" value="1"/>
</dbReference>
<evidence type="ECO:0000256" key="9">
    <source>
        <dbReference type="ARBA" id="ARBA00022490"/>
    </source>
</evidence>
<comment type="similarity">
    <text evidence="5">Belongs to the ADP-ribosylglycohydrolase family.</text>
</comment>
<name>A0AAW1D9B6_9HEMI</name>
<evidence type="ECO:0000256" key="20">
    <source>
        <dbReference type="ARBA" id="ARBA00042722"/>
    </source>
</evidence>
<evidence type="ECO:0000256" key="15">
    <source>
        <dbReference type="ARBA" id="ARBA00023204"/>
    </source>
</evidence>
<keyword evidence="12" id="KW-0378">Hydrolase</keyword>
<dbReference type="GO" id="GO:0006281">
    <property type="term" value="P:DNA repair"/>
    <property type="evidence" value="ECO:0007669"/>
    <property type="project" value="UniProtKB-KW"/>
</dbReference>
<evidence type="ECO:0000256" key="25">
    <source>
        <dbReference type="PIRSR" id="PIRSR605502-1"/>
    </source>
</evidence>
<proteinExistence type="inferred from homology"/>
<evidence type="ECO:0000256" key="17">
    <source>
        <dbReference type="ARBA" id="ARBA00041057"/>
    </source>
</evidence>
<evidence type="ECO:0000256" key="24">
    <source>
        <dbReference type="ARBA" id="ARBA00049015"/>
    </source>
</evidence>
<accession>A0AAW1D9B6</accession>
<dbReference type="InterPro" id="IPR036705">
    <property type="entry name" value="Ribosyl_crysJ1_sf"/>
</dbReference>